<feature type="domain" description="SLH" evidence="3">
    <location>
        <begin position="1166"/>
        <end position="1229"/>
    </location>
</feature>
<evidence type="ECO:0000256" key="2">
    <source>
        <dbReference type="SAM" id="SignalP"/>
    </source>
</evidence>
<proteinExistence type="predicted"/>
<protein>
    <recommendedName>
        <fullName evidence="3">SLH domain-containing protein</fullName>
    </recommendedName>
</protein>
<name>A0A2R5EV35_9BACL</name>
<feature type="region of interest" description="Disordered" evidence="1">
    <location>
        <begin position="1050"/>
        <end position="1102"/>
    </location>
</feature>
<evidence type="ECO:0000313" key="4">
    <source>
        <dbReference type="EMBL" id="GBG10530.1"/>
    </source>
</evidence>
<feature type="domain" description="SLH" evidence="3">
    <location>
        <begin position="1230"/>
        <end position="1291"/>
    </location>
</feature>
<comment type="caution">
    <text evidence="4">The sequence shown here is derived from an EMBL/GenBank/DDBJ whole genome shotgun (WGS) entry which is preliminary data.</text>
</comment>
<feature type="compositionally biased region" description="Low complexity" evidence="1">
    <location>
        <begin position="1050"/>
        <end position="1078"/>
    </location>
</feature>
<dbReference type="PANTHER" id="PTHR43308">
    <property type="entry name" value="OUTER MEMBRANE PROTEIN ALPHA-RELATED"/>
    <property type="match status" value="1"/>
</dbReference>
<dbReference type="InterPro" id="IPR001119">
    <property type="entry name" value="SLH_dom"/>
</dbReference>
<dbReference type="Gene3D" id="2.60.120.260">
    <property type="entry name" value="Galactose-binding domain-like"/>
    <property type="match status" value="2"/>
</dbReference>
<keyword evidence="2" id="KW-0732">Signal</keyword>
<dbReference type="Proteomes" id="UP000245202">
    <property type="component" value="Unassembled WGS sequence"/>
</dbReference>
<organism evidence="4 5">
    <name type="scientific">Paenibacillus agaridevorans</name>
    <dbReference type="NCBI Taxonomy" id="171404"/>
    <lineage>
        <taxon>Bacteria</taxon>
        <taxon>Bacillati</taxon>
        <taxon>Bacillota</taxon>
        <taxon>Bacilli</taxon>
        <taxon>Bacillales</taxon>
        <taxon>Paenibacillaceae</taxon>
        <taxon>Paenibacillus</taxon>
    </lineage>
</organism>
<feature type="signal peptide" evidence="2">
    <location>
        <begin position="1"/>
        <end position="28"/>
    </location>
</feature>
<feature type="domain" description="SLH" evidence="3">
    <location>
        <begin position="1101"/>
        <end position="1164"/>
    </location>
</feature>
<evidence type="ECO:0000313" key="5">
    <source>
        <dbReference type="Proteomes" id="UP000245202"/>
    </source>
</evidence>
<keyword evidence="5" id="KW-1185">Reference proteome</keyword>
<dbReference type="PANTHER" id="PTHR43308:SF5">
    <property type="entry name" value="S-LAYER PROTEIN _ PEPTIDOGLYCAN ENDO-BETA-N-ACETYLGLUCOSAMINIDASE"/>
    <property type="match status" value="1"/>
</dbReference>
<feature type="chain" id="PRO_5015313786" description="SLH domain-containing protein" evidence="2">
    <location>
        <begin position="29"/>
        <end position="1291"/>
    </location>
</feature>
<dbReference type="InterPro" id="IPR051465">
    <property type="entry name" value="Cell_Envelope_Struct_Comp"/>
</dbReference>
<dbReference type="EMBL" id="BDQX01000334">
    <property type="protein sequence ID" value="GBG10530.1"/>
    <property type="molecule type" value="Genomic_DNA"/>
</dbReference>
<dbReference type="RefSeq" id="WP_108995015.1">
    <property type="nucleotide sequence ID" value="NZ_BDQX01000334.1"/>
</dbReference>
<sequence>MLNKIKVFSSMLLIVCLLVPGFPASSYAAVTEETTNISNLLENGDFEETLGTSAVGWSNWYAGYQIQAGDAHSGTYSASCTNLVETAECGMYQFVDLNRTEVQPLKVSGWSKADQVSGTPNEHYSLWVDITYADDSMLYGQAVSFQTGTHGWEYTEFVINPEKPVKKVALYALFRNKSGTVWFDDVKVQELPGSVKAMERLDSSEIGIALDENGSFEQLDGNAIAQWEPFGSGYTIVDTGGRNGSRGVMVENTSREDASGIAQTVQVGGISNGLIVISGWSKAQNVEGDIDQGYALWLDITFADGTAQYGQTASFVTGTHDWQQSSYYFYPRKPVESISVYGLFRGGHIGKVWFDDFSVNYITTEAAAFEDALVQPLAMPEQSTYTTITSSDGLELSLGEHGITSLKLGGDEIADASIPSGFLVADQMDKSDVYAFTRVSNNDANNYSGVVEKLGLAIDADFTAVPGGIKVSGKLTDTREDDRAVTLTFALPIDAEGWEWGDYVRNGREIEVGKAGDVYTYSHLVDFETGPMSIYPMGAIYQKTENKAISLGVDYNKPTHYRIDYNGGTKQLMITFEFGLVPDTVNFPSSAEFAFVIHRFDPEWGFRSAFDRYTQLFPEFYNVRVPEQGIWMPFASIRNIPNWEDFGFMFKEGDDDVADTAFANANDILVFHYSEPSTWWQSIDPSQPKTVESAITLRDSAASQGDEMAQMAQAAAMLNAQGDPYLQWLITPWNTGALWMINGNPDLPGEPNGYTNYYSEEKLEERYLTTPAVNGEYLDTLDGYPQTLNYNRAHYPYANTPLVFSKLTGRPAIHRAFSSLELVTRIADRMHSDGNYTMANGTPLTYSIYMPWLDVAGIERDWLGWDGSFNPDNDEMLSRFRTLSGQKPYLLLQNTDSLLFGYNHMEKYMQRSLFYGIFPSNFVASHSDYGFQYWQPQFYERDRELFKTYIPIIKQVAEAGWMPVTHASSNNADVYLERYGHGDTAYLTVLNDSASAGSAIITIDPASMGLTNAYTALELISGDAVAVNGNQLVLALEAGETLAIKLKAANSENGGNNGNTGNNGNNGNSGSNESNGSKGSEEPASEPESNGGAESGQEPSNPLEKLVDIEGHWAQSNIERALALGIVKGYGNGVFRPDNKISRVELIAMLARALGWEAEAQDVNGALGFADAEAIPSWARLAVAGAVASGIIRGYEDGTFRPASLTNRSELAAIAAKSLKLPMAANKEGLSFSDAGQIPAWASGYVAAVYEAGVMRGRSASRFAPLGTVTRAEAAVLVLNVKDYGRDLGDL</sequence>
<gene>
    <name evidence="4" type="ORF">PAT3040_05273</name>
</gene>
<evidence type="ECO:0000259" key="3">
    <source>
        <dbReference type="PROSITE" id="PS51272"/>
    </source>
</evidence>
<evidence type="ECO:0000256" key="1">
    <source>
        <dbReference type="SAM" id="MobiDB-lite"/>
    </source>
</evidence>
<dbReference type="PROSITE" id="PS51272">
    <property type="entry name" value="SLH"/>
    <property type="match status" value="3"/>
</dbReference>
<accession>A0A2R5EV35</accession>
<dbReference type="Pfam" id="PF00395">
    <property type="entry name" value="SLH"/>
    <property type="match status" value="3"/>
</dbReference>
<reference evidence="4 5" key="1">
    <citation type="submission" date="2017-08" db="EMBL/GenBank/DDBJ databases">
        <title>Substantial Increase in Enzyme Production by Combined Drug-Resistance Mutations in Paenibacillus agaridevorans.</title>
        <authorList>
            <person name="Tanaka Y."/>
            <person name="Funane K."/>
            <person name="Hosaka T."/>
            <person name="Shiwa Y."/>
            <person name="Fujita N."/>
            <person name="Miyazaki T."/>
            <person name="Yoshikawa H."/>
            <person name="Murakami K."/>
            <person name="Kasahara K."/>
            <person name="Inaoka T."/>
            <person name="Hiraga Y."/>
            <person name="Ochi K."/>
        </authorList>
    </citation>
    <scope>NUCLEOTIDE SEQUENCE [LARGE SCALE GENOMIC DNA]</scope>
    <source>
        <strain evidence="4 5">T-3040</strain>
    </source>
</reference>